<accession>A0ABY4ZZK2</accession>
<sequence length="483" mass="50452">MNTTWLGLCLTTALLASTSAHAQTPEVEQRIQAVTSGLRPAVTIKGQASTRALADEMKALRVPGVSIAVIKAGKVEWARGFGVTREGGAAVTADTLFQAGSVSKPVAAAAALRLAQEGKLALDADVNASLKSWKLPASPFTASTPMTLRALLSHTAGTTVHGFAGYAAGQPVPTLPQVLSGAPPANSKPVVVDQPVGQAYRYSGGGYSIAQQMMVDVTGQAFPTVVRRTVFAPLGMDHSTEDQPLDAARLAKVAWPHDAAGAPIPGGPHTYPEMAAAGLWTTPGDLARFVIAIQRSAKGQAGGVLSPEMTRTMLTPVKGDYGLGFNITASGGETAFSHDGSNAGYKATLVGYVQSGDGVVVMTNGDQGYQLGEEIVRAVAAVYGWPDHKPVEREVAAVPIADQTRYAGVFSLDGQGDFTIRRDGERLVADIWKGVVDPLYPASDRAFFITSQDLRIVFASPEDPDHGTLSLGGFSATFKRKAE</sequence>
<dbReference type="InterPro" id="IPR012338">
    <property type="entry name" value="Beta-lactam/transpept-like"/>
</dbReference>
<dbReference type="Pfam" id="PF00144">
    <property type="entry name" value="Beta-lactamase"/>
    <property type="match status" value="1"/>
</dbReference>
<evidence type="ECO:0000259" key="2">
    <source>
        <dbReference type="Pfam" id="PF00144"/>
    </source>
</evidence>
<dbReference type="SUPFAM" id="SSF56601">
    <property type="entry name" value="beta-lactamase/transpeptidase-like"/>
    <property type="match status" value="1"/>
</dbReference>
<feature type="domain" description="Beta-lactamase-related" evidence="2">
    <location>
        <begin position="52"/>
        <end position="380"/>
    </location>
</feature>
<keyword evidence="4" id="KW-1185">Reference proteome</keyword>
<protein>
    <submittedName>
        <fullName evidence="3">Serine hydrolase</fullName>
    </submittedName>
</protein>
<name>A0ABY4ZZK2_9CAUL</name>
<gene>
    <name evidence="3" type="ORF">MZV50_10725</name>
</gene>
<dbReference type="InterPro" id="IPR050491">
    <property type="entry name" value="AmpC-like"/>
</dbReference>
<dbReference type="Proteomes" id="UP001057520">
    <property type="component" value="Chromosome"/>
</dbReference>
<reference evidence="3 4" key="1">
    <citation type="submission" date="2022-04" db="EMBL/GenBank/DDBJ databases">
        <title>Genome sequence of soybean root-associated Caulobacter segnis RL271.</title>
        <authorList>
            <person name="Longley R."/>
            <person name="Bonito G."/>
            <person name="Trigodet F."/>
            <person name="Crosson S."/>
            <person name="Fiebig A."/>
        </authorList>
    </citation>
    <scope>NUCLEOTIDE SEQUENCE [LARGE SCALE GENOMIC DNA]</scope>
    <source>
        <strain evidence="3 4">RL271</strain>
    </source>
</reference>
<evidence type="ECO:0000313" key="4">
    <source>
        <dbReference type="Proteomes" id="UP001057520"/>
    </source>
</evidence>
<organism evidence="3 4">
    <name type="scientific">Caulobacter segnis</name>
    <dbReference type="NCBI Taxonomy" id="88688"/>
    <lineage>
        <taxon>Bacteria</taxon>
        <taxon>Pseudomonadati</taxon>
        <taxon>Pseudomonadota</taxon>
        <taxon>Alphaproteobacteria</taxon>
        <taxon>Caulobacterales</taxon>
        <taxon>Caulobacteraceae</taxon>
        <taxon>Caulobacter</taxon>
    </lineage>
</organism>
<evidence type="ECO:0000313" key="3">
    <source>
        <dbReference type="EMBL" id="USQ97976.1"/>
    </source>
</evidence>
<dbReference type="EMBL" id="CP096040">
    <property type="protein sequence ID" value="USQ97976.1"/>
    <property type="molecule type" value="Genomic_DNA"/>
</dbReference>
<keyword evidence="1" id="KW-0732">Signal</keyword>
<dbReference type="PANTHER" id="PTHR46825">
    <property type="entry name" value="D-ALANYL-D-ALANINE-CARBOXYPEPTIDASE/ENDOPEPTIDASE AMPH"/>
    <property type="match status" value="1"/>
</dbReference>
<evidence type="ECO:0000256" key="1">
    <source>
        <dbReference type="SAM" id="SignalP"/>
    </source>
</evidence>
<dbReference type="GO" id="GO:0016787">
    <property type="term" value="F:hydrolase activity"/>
    <property type="evidence" value="ECO:0007669"/>
    <property type="project" value="UniProtKB-KW"/>
</dbReference>
<dbReference type="InterPro" id="IPR001466">
    <property type="entry name" value="Beta-lactam-related"/>
</dbReference>
<proteinExistence type="predicted"/>
<feature type="signal peptide" evidence="1">
    <location>
        <begin position="1"/>
        <end position="22"/>
    </location>
</feature>
<keyword evidence="3" id="KW-0378">Hydrolase</keyword>
<dbReference type="Gene3D" id="3.40.710.10">
    <property type="entry name" value="DD-peptidase/beta-lactamase superfamily"/>
    <property type="match status" value="1"/>
</dbReference>
<dbReference type="PANTHER" id="PTHR46825:SF12">
    <property type="entry name" value="PENICILLIN-BINDING PROTEIN 4"/>
    <property type="match status" value="1"/>
</dbReference>
<feature type="chain" id="PRO_5045975302" evidence="1">
    <location>
        <begin position="23"/>
        <end position="483"/>
    </location>
</feature>